<gene>
    <name evidence="1" type="ORF">XBKB1_3150002</name>
</gene>
<reference evidence="1" key="1">
    <citation type="submission" date="2013-07" db="EMBL/GenBank/DDBJ databases">
        <title>Sub-species coevolution in mutualistic symbiosis.</title>
        <authorList>
            <person name="Murfin K."/>
            <person name="Klassen J."/>
            <person name="Lee M."/>
            <person name="Forst S."/>
            <person name="Stock P."/>
            <person name="Goodrich-Blair H."/>
        </authorList>
    </citation>
    <scope>NUCLEOTIDE SEQUENCE [LARGE SCALE GENOMIC DNA]</scope>
    <source>
        <strain evidence="1">Kraussei Becker Underwood</strain>
    </source>
</reference>
<name>A0A077PUX0_XENBV</name>
<dbReference type="AlphaFoldDB" id="A0A077PUX0"/>
<evidence type="ECO:0000313" key="1">
    <source>
        <dbReference type="EMBL" id="CDH24833.1"/>
    </source>
</evidence>
<dbReference type="EMBL" id="CBSZ010000241">
    <property type="protein sequence ID" value="CDH24833.1"/>
    <property type="molecule type" value="Genomic_DNA"/>
</dbReference>
<proteinExistence type="predicted"/>
<evidence type="ECO:0000313" key="2">
    <source>
        <dbReference type="Proteomes" id="UP000028493"/>
    </source>
</evidence>
<sequence length="58" mass="7184">MIFHPILEKFHLIILLEDINLTEIFFENFLYIHHKTFIFSHSIYLFSTILQKTFIIWL</sequence>
<dbReference type="Proteomes" id="UP000028493">
    <property type="component" value="Unassembled WGS sequence"/>
</dbReference>
<dbReference type="HOGENOM" id="CLU_2978266_0_0_6"/>
<protein>
    <submittedName>
        <fullName evidence="1">Uncharacterized protein</fullName>
    </submittedName>
</protein>
<organism evidence="1 2">
    <name type="scientific">Xenorhabdus bovienii str. kraussei Becker Underwood</name>
    <dbReference type="NCBI Taxonomy" id="1398204"/>
    <lineage>
        <taxon>Bacteria</taxon>
        <taxon>Pseudomonadati</taxon>
        <taxon>Pseudomonadota</taxon>
        <taxon>Gammaproteobacteria</taxon>
        <taxon>Enterobacterales</taxon>
        <taxon>Morganellaceae</taxon>
        <taxon>Xenorhabdus</taxon>
    </lineage>
</organism>
<accession>A0A077PUX0</accession>
<comment type="caution">
    <text evidence="1">The sequence shown here is derived from an EMBL/GenBank/DDBJ whole genome shotgun (WGS) entry which is preliminary data.</text>
</comment>